<accession>A0A4C1VKK5</accession>
<evidence type="ECO:0000313" key="2">
    <source>
        <dbReference type="Proteomes" id="UP000299102"/>
    </source>
</evidence>
<reference evidence="1 2" key="1">
    <citation type="journal article" date="2019" name="Commun. Biol.">
        <title>The bagworm genome reveals a unique fibroin gene that provides high tensile strength.</title>
        <authorList>
            <person name="Kono N."/>
            <person name="Nakamura H."/>
            <person name="Ohtoshi R."/>
            <person name="Tomita M."/>
            <person name="Numata K."/>
            <person name="Arakawa K."/>
        </authorList>
    </citation>
    <scope>NUCLEOTIDE SEQUENCE [LARGE SCALE GENOMIC DNA]</scope>
</reference>
<gene>
    <name evidence="1" type="ORF">EVAR_27429_1</name>
</gene>
<dbReference type="OrthoDB" id="79452at2759"/>
<dbReference type="Proteomes" id="UP000299102">
    <property type="component" value="Unassembled WGS sequence"/>
</dbReference>
<evidence type="ECO:0000313" key="1">
    <source>
        <dbReference type="EMBL" id="GBP39071.1"/>
    </source>
</evidence>
<comment type="caution">
    <text evidence="1">The sequence shown here is derived from an EMBL/GenBank/DDBJ whole genome shotgun (WGS) entry which is preliminary data.</text>
</comment>
<proteinExistence type="predicted"/>
<name>A0A4C1VKK5_EUMVA</name>
<sequence>MCGLSSSVPIYDPRKCCVICGAYAQETDWITPEECAVFAQEPRPPFVIPRISHHRTRALRSHQPFNYAQVNSRCCQIIDVEPPAIYTMRACVRAHEVVGPPDVMSQPDLHDRPRSHCAYDDGAAKSI</sequence>
<keyword evidence="2" id="KW-1185">Reference proteome</keyword>
<organism evidence="1 2">
    <name type="scientific">Eumeta variegata</name>
    <name type="common">Bagworm moth</name>
    <name type="synonym">Eumeta japonica</name>
    <dbReference type="NCBI Taxonomy" id="151549"/>
    <lineage>
        <taxon>Eukaryota</taxon>
        <taxon>Metazoa</taxon>
        <taxon>Ecdysozoa</taxon>
        <taxon>Arthropoda</taxon>
        <taxon>Hexapoda</taxon>
        <taxon>Insecta</taxon>
        <taxon>Pterygota</taxon>
        <taxon>Neoptera</taxon>
        <taxon>Endopterygota</taxon>
        <taxon>Lepidoptera</taxon>
        <taxon>Glossata</taxon>
        <taxon>Ditrysia</taxon>
        <taxon>Tineoidea</taxon>
        <taxon>Psychidae</taxon>
        <taxon>Oiketicinae</taxon>
        <taxon>Eumeta</taxon>
    </lineage>
</organism>
<protein>
    <submittedName>
        <fullName evidence="1">Uncharacterized protein</fullName>
    </submittedName>
</protein>
<dbReference type="AlphaFoldDB" id="A0A4C1VKK5"/>
<dbReference type="EMBL" id="BGZK01000359">
    <property type="protein sequence ID" value="GBP39071.1"/>
    <property type="molecule type" value="Genomic_DNA"/>
</dbReference>